<proteinExistence type="predicted"/>
<sequence length="235" mass="26658">MSLPNNMSFREFKPMAAATRTAHPRTNTEEGNPNYKGDPYAKDNKDAKISEAMNCKTYVNNLPQDIEPWQLLAAIRNCGKVKACHVNGPNEWDPLTSDATVLFFNRESALAFVRQNGVFRIPGYPAVLPRIRWNRQKVAPEADAGKSRVLRITGNRQFVNYESLHKYFSKKVDFQVEKVVTVWTGPGMQKMDWYFSGWYPQAKAVKMALELEYPNILGNLIGVRVETRPDPCAGS</sequence>
<dbReference type="HOGENOM" id="CLU_1214762_0_0_1"/>
<evidence type="ECO:0000256" key="1">
    <source>
        <dbReference type="SAM" id="MobiDB-lite"/>
    </source>
</evidence>
<keyword evidence="3" id="KW-1185">Reference proteome</keyword>
<dbReference type="Gene3D" id="3.30.70.330">
    <property type="match status" value="1"/>
</dbReference>
<organism evidence="2 3">
    <name type="scientific">Eutypa lata (strain UCR-EL1)</name>
    <name type="common">Grapevine dieback disease fungus</name>
    <name type="synonym">Eutypa armeniacae</name>
    <dbReference type="NCBI Taxonomy" id="1287681"/>
    <lineage>
        <taxon>Eukaryota</taxon>
        <taxon>Fungi</taxon>
        <taxon>Dikarya</taxon>
        <taxon>Ascomycota</taxon>
        <taxon>Pezizomycotina</taxon>
        <taxon>Sordariomycetes</taxon>
        <taxon>Xylariomycetidae</taxon>
        <taxon>Xylariales</taxon>
        <taxon>Diatrypaceae</taxon>
        <taxon>Eutypa</taxon>
    </lineage>
</organism>
<name>M7SR24_EUTLA</name>
<dbReference type="GO" id="GO:0003676">
    <property type="term" value="F:nucleic acid binding"/>
    <property type="evidence" value="ECO:0007669"/>
    <property type="project" value="InterPro"/>
</dbReference>
<dbReference type="InterPro" id="IPR012677">
    <property type="entry name" value="Nucleotide-bd_a/b_plait_sf"/>
</dbReference>
<evidence type="ECO:0000313" key="2">
    <source>
        <dbReference type="EMBL" id="EMR66667.1"/>
    </source>
</evidence>
<dbReference type="InterPro" id="IPR035979">
    <property type="entry name" value="RBD_domain_sf"/>
</dbReference>
<dbReference type="EMBL" id="KB706606">
    <property type="protein sequence ID" value="EMR66667.1"/>
    <property type="molecule type" value="Genomic_DNA"/>
</dbReference>
<dbReference type="OrthoDB" id="3508416at2759"/>
<protein>
    <recommendedName>
        <fullName evidence="4">RRM domain-containing protein</fullName>
    </recommendedName>
</protein>
<evidence type="ECO:0000313" key="3">
    <source>
        <dbReference type="Proteomes" id="UP000012174"/>
    </source>
</evidence>
<dbReference type="SUPFAM" id="SSF54928">
    <property type="entry name" value="RNA-binding domain, RBD"/>
    <property type="match status" value="1"/>
</dbReference>
<dbReference type="AlphaFoldDB" id="M7SR24"/>
<dbReference type="Proteomes" id="UP000012174">
    <property type="component" value="Unassembled WGS sequence"/>
</dbReference>
<feature type="region of interest" description="Disordered" evidence="1">
    <location>
        <begin position="12"/>
        <end position="42"/>
    </location>
</feature>
<dbReference type="KEGG" id="ela:UCREL1_6339"/>
<evidence type="ECO:0008006" key="4">
    <source>
        <dbReference type="Google" id="ProtNLM"/>
    </source>
</evidence>
<dbReference type="CDD" id="cd00590">
    <property type="entry name" value="RRM_SF"/>
    <property type="match status" value="1"/>
</dbReference>
<gene>
    <name evidence="2" type="ORF">UCREL1_6339</name>
</gene>
<reference evidence="3" key="1">
    <citation type="journal article" date="2013" name="Genome Announc.">
        <title>Draft genome sequence of the grapevine dieback fungus Eutypa lata UCR-EL1.</title>
        <authorList>
            <person name="Blanco-Ulate B."/>
            <person name="Rolshausen P.E."/>
            <person name="Cantu D."/>
        </authorList>
    </citation>
    <scope>NUCLEOTIDE SEQUENCE [LARGE SCALE GENOMIC DNA]</scope>
    <source>
        <strain evidence="3">UCR-EL1</strain>
    </source>
</reference>
<accession>M7SR24</accession>